<organism evidence="2 3">
    <name type="scientific">Clytia hemisphaerica</name>
    <dbReference type="NCBI Taxonomy" id="252671"/>
    <lineage>
        <taxon>Eukaryota</taxon>
        <taxon>Metazoa</taxon>
        <taxon>Cnidaria</taxon>
        <taxon>Hydrozoa</taxon>
        <taxon>Hydroidolina</taxon>
        <taxon>Leptothecata</taxon>
        <taxon>Obeliida</taxon>
        <taxon>Clytiidae</taxon>
        <taxon>Clytia</taxon>
    </lineage>
</organism>
<protein>
    <submittedName>
        <fullName evidence="2">Uncharacterized protein</fullName>
    </submittedName>
</protein>
<keyword evidence="3" id="KW-1185">Reference proteome</keyword>
<dbReference type="RefSeq" id="XP_066931597.1">
    <property type="nucleotide sequence ID" value="XM_067075496.1"/>
</dbReference>
<sequence>MNMWDSDGDGFLEFDDCLGKGNALGLETVDVSSGSHRFSQCDKDYSVYTTFNRANYPQKDEGTDMIWYKLSGYYTIWADDGSGTFYEPYGYLKFNVGSRSINQGFVVWDVPRDYDSAIRNEHNQTFPFAIYFREAKDFMQSAEKITALGYAKENDGIGHDDGIGNWDGHQWSVNALEEGQYYSNDFPSNGHWAQIKLSLTAIGVVAEPTPEKVEYGLDVKMTFWCDSDKGGSYEAYGDLSVNFGSLAENQRVQLWYRKEGNNIVRDEGESYTDYMYHTFMESPDFIDAEQTTSKVTTLNKIWEDDNSGDDTIGDYNGYQFKPSDLIGNTDYTEFRYDKHNWVRLTLTVTPLTSSDSVLNEYGLEGTLYMIENEDSGTNYEAYGYVNVDTGNKLSNKNREMWRRQPSNHLSIKKGTGHTIKLNDIKFYERSGFIKETSKQTLLVHGYVKEDDNNGEDKYIGNYEGLSLPAHELARPQGITRTFASDGGSGGRVVLKLKLRNYTKERGAEEAKDREVLAKKEAEKKKTDKKRNDTPVQKEKKEL</sequence>
<name>A0A7M5V5C4_9CNID</name>
<dbReference type="AlphaFoldDB" id="A0A7M5V5C4"/>
<proteinExistence type="predicted"/>
<dbReference type="Proteomes" id="UP000594262">
    <property type="component" value="Unplaced"/>
</dbReference>
<feature type="region of interest" description="Disordered" evidence="1">
    <location>
        <begin position="503"/>
        <end position="542"/>
    </location>
</feature>
<evidence type="ECO:0000313" key="2">
    <source>
        <dbReference type="EnsemblMetazoa" id="CLYHEMP011674.1"/>
    </source>
</evidence>
<evidence type="ECO:0000256" key="1">
    <source>
        <dbReference type="SAM" id="MobiDB-lite"/>
    </source>
</evidence>
<reference evidence="2" key="1">
    <citation type="submission" date="2021-01" db="UniProtKB">
        <authorList>
            <consortium name="EnsemblMetazoa"/>
        </authorList>
    </citation>
    <scope>IDENTIFICATION</scope>
</reference>
<dbReference type="EnsemblMetazoa" id="CLYHEMT011674.1">
    <property type="protein sequence ID" value="CLYHEMP011674.1"/>
    <property type="gene ID" value="CLYHEMG011674"/>
</dbReference>
<accession>A0A7M5V5C4</accession>
<evidence type="ECO:0000313" key="3">
    <source>
        <dbReference type="Proteomes" id="UP000594262"/>
    </source>
</evidence>
<dbReference type="GeneID" id="136819267"/>